<reference evidence="2" key="1">
    <citation type="journal article" date="2015" name="Nat. Genet.">
        <title>The genome and transcriptome of the zoonotic hookworm Ancylostoma ceylanicum identify infection-specific gene families.</title>
        <authorList>
            <person name="Schwarz E.M."/>
            <person name="Hu Y."/>
            <person name="Antoshechkin I."/>
            <person name="Miller M.M."/>
            <person name="Sternberg P.W."/>
            <person name="Aroian R.V."/>
        </authorList>
    </citation>
    <scope>NUCLEOTIDE SEQUENCE</scope>
    <source>
        <strain evidence="2">HY135</strain>
    </source>
</reference>
<evidence type="ECO:0000313" key="2">
    <source>
        <dbReference type="Proteomes" id="UP000024635"/>
    </source>
</evidence>
<name>A0A016RVF8_9BILA</name>
<dbReference type="AlphaFoldDB" id="A0A016RVF8"/>
<organism evidence="1 2">
    <name type="scientific">Ancylostoma ceylanicum</name>
    <dbReference type="NCBI Taxonomy" id="53326"/>
    <lineage>
        <taxon>Eukaryota</taxon>
        <taxon>Metazoa</taxon>
        <taxon>Ecdysozoa</taxon>
        <taxon>Nematoda</taxon>
        <taxon>Chromadorea</taxon>
        <taxon>Rhabditida</taxon>
        <taxon>Rhabditina</taxon>
        <taxon>Rhabditomorpha</taxon>
        <taxon>Strongyloidea</taxon>
        <taxon>Ancylostomatidae</taxon>
        <taxon>Ancylostomatinae</taxon>
        <taxon>Ancylostoma</taxon>
    </lineage>
</organism>
<evidence type="ECO:0000313" key="1">
    <source>
        <dbReference type="EMBL" id="EYB82323.1"/>
    </source>
</evidence>
<protein>
    <submittedName>
        <fullName evidence="1">Uncharacterized protein</fullName>
    </submittedName>
</protein>
<proteinExistence type="predicted"/>
<dbReference type="EMBL" id="JARK01001698">
    <property type="protein sequence ID" value="EYB82323.1"/>
    <property type="molecule type" value="Genomic_DNA"/>
</dbReference>
<keyword evidence="2" id="KW-1185">Reference proteome</keyword>
<dbReference type="Proteomes" id="UP000024635">
    <property type="component" value="Unassembled WGS sequence"/>
</dbReference>
<gene>
    <name evidence="1" type="primary">Acey_s0362.g3506</name>
    <name evidence="1" type="ORF">Y032_0362g3506</name>
</gene>
<comment type="caution">
    <text evidence="1">The sequence shown here is derived from an EMBL/GenBank/DDBJ whole genome shotgun (WGS) entry which is preliminary data.</text>
</comment>
<sequence>MAGASQSSGAISMNPYIASRQFRAAEPQYVCSEAVWWFSLSTDKTAGFGVLRLDFTVILLEISWEVPTFSATSSALLLESPLPQ</sequence>
<accession>A0A016RVF8</accession>